<feature type="transmembrane region" description="Helical" evidence="1">
    <location>
        <begin position="125"/>
        <end position="145"/>
    </location>
</feature>
<reference evidence="4" key="1">
    <citation type="journal article" date="2019" name="Int. J. Syst. Evol. Microbiol.">
        <title>The Global Catalogue of Microorganisms (GCM) 10K type strain sequencing project: providing services to taxonomists for standard genome sequencing and annotation.</title>
        <authorList>
            <consortium name="The Broad Institute Genomics Platform"/>
            <consortium name="The Broad Institute Genome Sequencing Center for Infectious Disease"/>
            <person name="Wu L."/>
            <person name="Ma J."/>
        </authorList>
    </citation>
    <scope>NUCLEOTIDE SEQUENCE [LARGE SCALE GENOMIC DNA]</scope>
    <source>
        <strain evidence="4">JCM 18459</strain>
    </source>
</reference>
<dbReference type="Proteomes" id="UP001500221">
    <property type="component" value="Unassembled WGS sequence"/>
</dbReference>
<feature type="domain" description="DUF4396" evidence="2">
    <location>
        <begin position="24"/>
        <end position="155"/>
    </location>
</feature>
<feature type="transmembrane region" description="Helical" evidence="1">
    <location>
        <begin position="83"/>
        <end position="105"/>
    </location>
</feature>
<evidence type="ECO:0000313" key="3">
    <source>
        <dbReference type="EMBL" id="GAA5146455.1"/>
    </source>
</evidence>
<feature type="transmembrane region" description="Helical" evidence="1">
    <location>
        <begin position="179"/>
        <end position="201"/>
    </location>
</feature>
<keyword evidence="1" id="KW-1133">Transmembrane helix</keyword>
<name>A0ABP9PIY4_9ACTN</name>
<keyword evidence="4" id="KW-1185">Reference proteome</keyword>
<gene>
    <name evidence="3" type="ORF">GCM10023340_17390</name>
</gene>
<protein>
    <recommendedName>
        <fullName evidence="2">DUF4396 domain-containing protein</fullName>
    </recommendedName>
</protein>
<dbReference type="RefSeq" id="WP_345457056.1">
    <property type="nucleotide sequence ID" value="NZ_BAABKG010000002.1"/>
</dbReference>
<keyword evidence="1" id="KW-0472">Membrane</keyword>
<evidence type="ECO:0000256" key="1">
    <source>
        <dbReference type="SAM" id="Phobius"/>
    </source>
</evidence>
<feature type="transmembrane region" description="Helical" evidence="1">
    <location>
        <begin position="50"/>
        <end position="71"/>
    </location>
</feature>
<organism evidence="3 4">
    <name type="scientific">Nocardioides marinquilinus</name>
    <dbReference type="NCBI Taxonomy" id="1210400"/>
    <lineage>
        <taxon>Bacteria</taxon>
        <taxon>Bacillati</taxon>
        <taxon>Actinomycetota</taxon>
        <taxon>Actinomycetes</taxon>
        <taxon>Propionibacteriales</taxon>
        <taxon>Nocardioidaceae</taxon>
        <taxon>Nocardioides</taxon>
    </lineage>
</organism>
<sequence>MTTHHSHDTGHDAGPDTGHGSVNAMAVSATLHCLAGCAIGEIAGLMVGTALGLATGWTVALSVALAFVFGFTLSSLPLVKTGLGVAAALGLVLAADTVSIATMELFDNLVMALIPGAMDAGLVNVVFWVGMMISLAVAFVAALPVNRYLLQRGKGHALIHGYHGQATEPEGFRRFIPDLATPTLVAVIVAFMVGGLVVAAADELGDEPGGAPSHASATR</sequence>
<accession>A0ABP9PIY4</accession>
<dbReference type="EMBL" id="BAABKG010000002">
    <property type="protein sequence ID" value="GAA5146455.1"/>
    <property type="molecule type" value="Genomic_DNA"/>
</dbReference>
<evidence type="ECO:0000313" key="4">
    <source>
        <dbReference type="Proteomes" id="UP001500221"/>
    </source>
</evidence>
<keyword evidence="1" id="KW-0812">Transmembrane</keyword>
<evidence type="ECO:0000259" key="2">
    <source>
        <dbReference type="Pfam" id="PF14342"/>
    </source>
</evidence>
<comment type="caution">
    <text evidence="3">The sequence shown here is derived from an EMBL/GenBank/DDBJ whole genome shotgun (WGS) entry which is preliminary data.</text>
</comment>
<dbReference type="InterPro" id="IPR025509">
    <property type="entry name" value="DUF4396"/>
</dbReference>
<dbReference type="Pfam" id="PF14342">
    <property type="entry name" value="DUF4396"/>
    <property type="match status" value="1"/>
</dbReference>
<proteinExistence type="predicted"/>